<keyword evidence="3" id="KW-1185">Reference proteome</keyword>
<dbReference type="InterPro" id="IPR010522">
    <property type="entry name" value="RepC_bac"/>
</dbReference>
<proteinExistence type="predicted"/>
<feature type="region of interest" description="Disordered" evidence="1">
    <location>
        <begin position="313"/>
        <end position="350"/>
    </location>
</feature>
<dbReference type="Pfam" id="PF06504">
    <property type="entry name" value="RepC"/>
    <property type="match status" value="1"/>
</dbReference>
<dbReference type="EMBL" id="BMIG01000012">
    <property type="protein sequence ID" value="GGB07063.1"/>
    <property type="molecule type" value="Genomic_DNA"/>
</dbReference>
<accession>A0A916SPE9</accession>
<evidence type="ECO:0000256" key="1">
    <source>
        <dbReference type="SAM" id="MobiDB-lite"/>
    </source>
</evidence>
<dbReference type="Proteomes" id="UP000620596">
    <property type="component" value="Unassembled WGS sequence"/>
</dbReference>
<reference evidence="2" key="2">
    <citation type="submission" date="2020-09" db="EMBL/GenBank/DDBJ databases">
        <authorList>
            <person name="Sun Q."/>
            <person name="Zhou Y."/>
        </authorList>
    </citation>
    <scope>NUCLEOTIDE SEQUENCE</scope>
    <source>
        <strain evidence="2">CGMCC 1.15322</strain>
    </source>
</reference>
<gene>
    <name evidence="2" type="ORF">GCM10011496_29950</name>
</gene>
<reference evidence="2" key="1">
    <citation type="journal article" date="2014" name="Int. J. Syst. Evol. Microbiol.">
        <title>Complete genome sequence of Corynebacterium casei LMG S-19264T (=DSM 44701T), isolated from a smear-ripened cheese.</title>
        <authorList>
            <consortium name="US DOE Joint Genome Institute (JGI-PGF)"/>
            <person name="Walter F."/>
            <person name="Albersmeier A."/>
            <person name="Kalinowski J."/>
            <person name="Ruckert C."/>
        </authorList>
    </citation>
    <scope>NUCLEOTIDE SEQUENCE</scope>
    <source>
        <strain evidence="2">CGMCC 1.15322</strain>
    </source>
</reference>
<comment type="caution">
    <text evidence="2">The sequence shown here is derived from an EMBL/GenBank/DDBJ whole genome shotgun (WGS) entry which is preliminary data.</text>
</comment>
<organism evidence="2 3">
    <name type="scientific">Polaromonas eurypsychrophila</name>
    <dbReference type="NCBI Taxonomy" id="1614635"/>
    <lineage>
        <taxon>Bacteria</taxon>
        <taxon>Pseudomonadati</taxon>
        <taxon>Pseudomonadota</taxon>
        <taxon>Betaproteobacteria</taxon>
        <taxon>Burkholderiales</taxon>
        <taxon>Comamonadaceae</taxon>
        <taxon>Polaromonas</taxon>
    </lineage>
</organism>
<evidence type="ECO:0000313" key="3">
    <source>
        <dbReference type="Proteomes" id="UP000620596"/>
    </source>
</evidence>
<feature type="compositionally biased region" description="Basic residues" evidence="1">
    <location>
        <begin position="318"/>
        <end position="328"/>
    </location>
</feature>
<evidence type="ECO:0008006" key="4">
    <source>
        <dbReference type="Google" id="ProtNLM"/>
    </source>
</evidence>
<protein>
    <recommendedName>
        <fullName evidence="4">Plasmid and phage iteron-binding protein</fullName>
    </recommendedName>
</protein>
<evidence type="ECO:0000313" key="2">
    <source>
        <dbReference type="EMBL" id="GGB07063.1"/>
    </source>
</evidence>
<feature type="compositionally biased region" description="Low complexity" evidence="1">
    <location>
        <begin position="331"/>
        <end position="350"/>
    </location>
</feature>
<name>A0A916SPE9_9BURK</name>
<sequence>MKPSKPAKPSRAGRFLQAARLHQPDTPSRYVVDYMDHAPVWQGPIFAQGLFRPTQNGAPAVPIEVLFASKVDGSSMRYLLDSPEALNITDQAVYFYLCQRVGAGKCVPLSHEHDSFEAYRETLGVKGPWEKKTMSVIIATPSDIAAGIGLTRTGTNAKAMLASLNRLSQVSMQVRMWDNKGTTVVQGASRFLGFLCYDNQVGIVLHYESTLLAGHRKSVAWINMREHRVLRTKPAKRLHAWLSGWASAGSRKLVGLDSLLVNVWGEKPATPAIRKDRKRTLRQAIAEVSHLEGWTCVYTDKGDQLIVARPAFEGTKAQRGKQPPKHRKETAPTAATPTNRAETPTQVATTPTKVVATPTADLLEPACSADSNELFFAL</sequence>
<dbReference type="AlphaFoldDB" id="A0A916SPE9"/>